<protein>
    <recommendedName>
        <fullName evidence="4">Nucleoside triphosphate pyrophosphohydrolase</fullName>
        <ecNumber evidence="3">3.6.1.8</ecNumber>
    </recommendedName>
</protein>
<dbReference type="GO" id="GO:0046047">
    <property type="term" value="P:TTP catabolic process"/>
    <property type="evidence" value="ECO:0007669"/>
    <property type="project" value="TreeGrafter"/>
</dbReference>
<dbReference type="AlphaFoldDB" id="A0AA37RY43"/>
<evidence type="ECO:0000313" key="6">
    <source>
        <dbReference type="EMBL" id="GLP96872.1"/>
    </source>
</evidence>
<comment type="similarity">
    <text evidence="2">Belongs to the nucleoside triphosphate pyrophosphohydrolase family.</text>
</comment>
<dbReference type="Pfam" id="PF03819">
    <property type="entry name" value="MazG"/>
    <property type="match status" value="2"/>
</dbReference>
<dbReference type="GO" id="GO:0047693">
    <property type="term" value="F:ATP diphosphatase activity"/>
    <property type="evidence" value="ECO:0007669"/>
    <property type="project" value="UniProtKB-EC"/>
</dbReference>
<gene>
    <name evidence="6" type="ORF">GCM10007895_21780</name>
</gene>
<dbReference type="EMBL" id="BSNC01000005">
    <property type="protein sequence ID" value="GLP96872.1"/>
    <property type="molecule type" value="Genomic_DNA"/>
</dbReference>
<dbReference type="NCBIfam" id="NF007113">
    <property type="entry name" value="PRK09562.1"/>
    <property type="match status" value="1"/>
</dbReference>
<dbReference type="InterPro" id="IPR004518">
    <property type="entry name" value="MazG-like_dom"/>
</dbReference>
<name>A0AA37RY43_9GAMM</name>
<evidence type="ECO:0000256" key="2">
    <source>
        <dbReference type="ARBA" id="ARBA00061115"/>
    </source>
</evidence>
<proteinExistence type="inferred from homology"/>
<dbReference type="InterPro" id="IPR011551">
    <property type="entry name" value="NTP_PyrPHydrolase_MazG"/>
</dbReference>
<evidence type="ECO:0000259" key="5">
    <source>
        <dbReference type="Pfam" id="PF03819"/>
    </source>
</evidence>
<dbReference type="CDD" id="cd11528">
    <property type="entry name" value="NTP-PPase_MazG_Nterm"/>
    <property type="match status" value="1"/>
</dbReference>
<evidence type="ECO:0000313" key="7">
    <source>
        <dbReference type="Proteomes" id="UP001161422"/>
    </source>
</evidence>
<feature type="domain" description="NTP pyrophosphohydrolase MazG-like" evidence="5">
    <location>
        <begin position="195"/>
        <end position="253"/>
    </location>
</feature>
<dbReference type="RefSeq" id="WP_095504184.1">
    <property type="nucleotide sequence ID" value="NZ_BSNC01000005.1"/>
</dbReference>
<dbReference type="PANTHER" id="PTHR30522">
    <property type="entry name" value="NUCLEOSIDE TRIPHOSPHATE PYROPHOSPHOHYDROLASE"/>
    <property type="match status" value="1"/>
</dbReference>
<dbReference type="GO" id="GO:0046076">
    <property type="term" value="P:dTTP catabolic process"/>
    <property type="evidence" value="ECO:0007669"/>
    <property type="project" value="TreeGrafter"/>
</dbReference>
<dbReference type="Proteomes" id="UP001161422">
    <property type="component" value="Unassembled WGS sequence"/>
</dbReference>
<reference evidence="6" key="2">
    <citation type="submission" date="2023-01" db="EMBL/GenBank/DDBJ databases">
        <title>Draft genome sequence of Paraferrimonas sedimenticola strain NBRC 101628.</title>
        <authorList>
            <person name="Sun Q."/>
            <person name="Mori K."/>
        </authorList>
    </citation>
    <scope>NUCLEOTIDE SEQUENCE</scope>
    <source>
        <strain evidence="6">NBRC 101628</strain>
    </source>
</reference>
<evidence type="ECO:0000256" key="4">
    <source>
        <dbReference type="ARBA" id="ARBA00074799"/>
    </source>
</evidence>
<accession>A0AA37RY43</accession>
<organism evidence="6 7">
    <name type="scientific">Paraferrimonas sedimenticola</name>
    <dbReference type="NCBI Taxonomy" id="375674"/>
    <lineage>
        <taxon>Bacteria</taxon>
        <taxon>Pseudomonadati</taxon>
        <taxon>Pseudomonadota</taxon>
        <taxon>Gammaproteobacteria</taxon>
        <taxon>Alteromonadales</taxon>
        <taxon>Ferrimonadaceae</taxon>
        <taxon>Paraferrimonas</taxon>
    </lineage>
</organism>
<dbReference type="GO" id="GO:0006203">
    <property type="term" value="P:dGTP catabolic process"/>
    <property type="evidence" value="ECO:0007669"/>
    <property type="project" value="TreeGrafter"/>
</dbReference>
<comment type="catalytic activity">
    <reaction evidence="1">
        <text>ATP + H2O = AMP + diphosphate + H(+)</text>
        <dbReference type="Rhea" id="RHEA:14245"/>
        <dbReference type="ChEBI" id="CHEBI:15377"/>
        <dbReference type="ChEBI" id="CHEBI:15378"/>
        <dbReference type="ChEBI" id="CHEBI:30616"/>
        <dbReference type="ChEBI" id="CHEBI:33019"/>
        <dbReference type="ChEBI" id="CHEBI:456215"/>
        <dbReference type="EC" id="3.6.1.8"/>
    </reaction>
</comment>
<comment type="caution">
    <text evidence="6">The sequence shown here is derived from an EMBL/GenBank/DDBJ whole genome shotgun (WGS) entry which is preliminary data.</text>
</comment>
<reference evidence="6" key="1">
    <citation type="journal article" date="2014" name="Int. J. Syst. Evol. Microbiol.">
        <title>Complete genome sequence of Corynebacterium casei LMG S-19264T (=DSM 44701T), isolated from a smear-ripened cheese.</title>
        <authorList>
            <consortium name="US DOE Joint Genome Institute (JGI-PGF)"/>
            <person name="Walter F."/>
            <person name="Albersmeier A."/>
            <person name="Kalinowski J."/>
            <person name="Ruckert C."/>
        </authorList>
    </citation>
    <scope>NUCLEOTIDE SEQUENCE</scope>
    <source>
        <strain evidence="6">NBRC 101628</strain>
    </source>
</reference>
<evidence type="ECO:0000256" key="3">
    <source>
        <dbReference type="ARBA" id="ARBA00066372"/>
    </source>
</evidence>
<dbReference type="EC" id="3.6.1.8" evidence="3"/>
<dbReference type="InterPro" id="IPR048011">
    <property type="entry name" value="NTP-PPase_MazG-like_C"/>
</dbReference>
<sequence>MSNSDANTKGNVKTNSLAENQWLESRQALSRLLELMQTLRSDNGCAWDKAQTYQSIVPHTLEEAYEVAETIELGELDELPGELGDLLFQVVFYAQIAREEGRFDFAQVANGITDKLTRRHPHIFGQSLGVPADNAQQALGQWEALKQQERHAKAQTSLMDDIPLALPALTRANKIQKRAASVGFDWGELPPVVDKIKEEIDEVLVEVNCANPDKARIEDEIGDLLFATVNLARHLKINPEQALRGANRKFAKRFRGVEQSVESSGRAFDEHTLEQLEDYWQQAKLHTKDD</sequence>
<dbReference type="Gene3D" id="1.10.287.1080">
    <property type="entry name" value="MazG-like"/>
    <property type="match status" value="2"/>
</dbReference>
<evidence type="ECO:0000256" key="1">
    <source>
        <dbReference type="ARBA" id="ARBA00052141"/>
    </source>
</evidence>
<dbReference type="PANTHER" id="PTHR30522:SF0">
    <property type="entry name" value="NUCLEOSIDE TRIPHOSPHATE PYROPHOSPHOHYDROLASE"/>
    <property type="match status" value="1"/>
</dbReference>
<dbReference type="NCBIfam" id="TIGR00444">
    <property type="entry name" value="mazG"/>
    <property type="match status" value="1"/>
</dbReference>
<keyword evidence="7" id="KW-1185">Reference proteome</keyword>
<dbReference type="GO" id="GO:0046052">
    <property type="term" value="P:UTP catabolic process"/>
    <property type="evidence" value="ECO:0007669"/>
    <property type="project" value="TreeGrafter"/>
</dbReference>
<dbReference type="CDD" id="cd11529">
    <property type="entry name" value="NTP-PPase_MazG_Cterm"/>
    <property type="match status" value="1"/>
</dbReference>
<dbReference type="InterPro" id="IPR048015">
    <property type="entry name" value="NTP-PPase_MazG-like_N"/>
</dbReference>
<dbReference type="GO" id="GO:0046061">
    <property type="term" value="P:dATP catabolic process"/>
    <property type="evidence" value="ECO:0007669"/>
    <property type="project" value="TreeGrafter"/>
</dbReference>
<dbReference type="FunFam" id="1.10.287.1080:FF:000003">
    <property type="entry name" value="Nucleoside triphosphate pyrophosphohydrolase"/>
    <property type="match status" value="1"/>
</dbReference>
<feature type="domain" description="NTP pyrophosphohydrolase MazG-like" evidence="5">
    <location>
        <begin position="51"/>
        <end position="124"/>
    </location>
</feature>
<dbReference type="FunFam" id="1.10.287.1080:FF:000001">
    <property type="entry name" value="Nucleoside triphosphate pyrophosphohydrolase"/>
    <property type="match status" value="1"/>
</dbReference>
<dbReference type="SUPFAM" id="SSF101386">
    <property type="entry name" value="all-alpha NTP pyrophosphatases"/>
    <property type="match status" value="2"/>
</dbReference>
<dbReference type="GO" id="GO:0046081">
    <property type="term" value="P:dUTP catabolic process"/>
    <property type="evidence" value="ECO:0007669"/>
    <property type="project" value="TreeGrafter"/>
</dbReference>
<dbReference type="GO" id="GO:0006950">
    <property type="term" value="P:response to stress"/>
    <property type="evidence" value="ECO:0007669"/>
    <property type="project" value="UniProtKB-ARBA"/>
</dbReference>